<sequence length="512" mass="58295">MDRSKVHICTARIPKDAPQTNLLSSLSSSGSLAMPIETFWPNGKRLRVKFLRGGSQKVRNKVMFYAQQWEQYANIDFRFVESGPTDIRISFDWGEGSWSYIGTTNSRIPENEPTMNFGWFDNNTRDQEFSRTIIHEFGHALGCIHEHQSPNVTINWDKSKVYEYFAGPPNYWPPGDVDRNLFSKYDIATTRASAFDDRSIMLYFFPPELTTDGKGSSNNVILSPTDKEFIGMIYPFQTRSSGIWSTREARDWFPPVALNAKQILFNTEYLTKPQLALGLNELDIDEAHDVRVKIFADRVTTKDFIVRIDAWDDTALYSGGATWVEFDQNDSDYQVAVGTYKVVAPPSQTNSMHITFSSAYQEEPKIIVWLSSLNMSKERNIRIAAYADNIKPDGFDIHIDTWSDSILHGATATWIAYPSSKDGVTSGNDDTSHHRDWYPAQLNNGHKLTYNTLYDKVPKVYVAINRLDFDAARNVRFKAFASDETEKGFQWNVNSWSDSLCYGAGVGWIAFG</sequence>
<reference evidence="3" key="1">
    <citation type="journal article" date="2020" name="Stud. Mycol.">
        <title>101 Dothideomycetes genomes: A test case for predicting lifestyles and emergence of pathogens.</title>
        <authorList>
            <person name="Haridas S."/>
            <person name="Albert R."/>
            <person name="Binder M."/>
            <person name="Bloem J."/>
            <person name="LaButti K."/>
            <person name="Salamov A."/>
            <person name="Andreopoulos B."/>
            <person name="Baker S."/>
            <person name="Barry K."/>
            <person name="Bills G."/>
            <person name="Bluhm B."/>
            <person name="Cannon C."/>
            <person name="Castanera R."/>
            <person name="Culley D."/>
            <person name="Daum C."/>
            <person name="Ezra D."/>
            <person name="Gonzalez J."/>
            <person name="Henrissat B."/>
            <person name="Kuo A."/>
            <person name="Liang C."/>
            <person name="Lipzen A."/>
            <person name="Lutzoni F."/>
            <person name="Magnuson J."/>
            <person name="Mondo S."/>
            <person name="Nolan M."/>
            <person name="Ohm R."/>
            <person name="Pangilinan J."/>
            <person name="Park H.-J."/>
            <person name="Ramirez L."/>
            <person name="Alfaro M."/>
            <person name="Sun H."/>
            <person name="Tritt A."/>
            <person name="Yoshinaga Y."/>
            <person name="Zwiers L.-H."/>
            <person name="Turgeon B."/>
            <person name="Goodwin S."/>
            <person name="Spatafora J."/>
            <person name="Crous P."/>
            <person name="Grigoriev I."/>
        </authorList>
    </citation>
    <scope>NUCLEOTIDE SEQUENCE [LARGE SCALE GENOMIC DNA]</scope>
    <source>
        <strain evidence="3">CBS 304.66</strain>
    </source>
</reference>
<protein>
    <submittedName>
        <fullName evidence="2">Zincin</fullName>
    </submittedName>
</protein>
<dbReference type="EMBL" id="ML986671">
    <property type="protein sequence ID" value="KAF2260859.1"/>
    <property type="molecule type" value="Genomic_DNA"/>
</dbReference>
<gene>
    <name evidence="2" type="ORF">CC78DRAFT_609717</name>
</gene>
<dbReference type="Pfam" id="PF09458">
    <property type="entry name" value="H_lectin"/>
    <property type="match status" value="3"/>
</dbReference>
<dbReference type="GO" id="GO:0098636">
    <property type="term" value="C:protein complex involved in cell adhesion"/>
    <property type="evidence" value="ECO:0007669"/>
    <property type="project" value="TreeGrafter"/>
</dbReference>
<dbReference type="GO" id="GO:0070492">
    <property type="term" value="F:oligosaccharide binding"/>
    <property type="evidence" value="ECO:0007669"/>
    <property type="project" value="TreeGrafter"/>
</dbReference>
<dbReference type="SMART" id="SM00235">
    <property type="entry name" value="ZnMc"/>
    <property type="match status" value="1"/>
</dbReference>
<dbReference type="Pfam" id="PF01400">
    <property type="entry name" value="Astacin"/>
    <property type="match status" value="1"/>
</dbReference>
<dbReference type="GO" id="GO:0046871">
    <property type="term" value="F:N-acetylgalactosamine binding"/>
    <property type="evidence" value="ECO:0007669"/>
    <property type="project" value="TreeGrafter"/>
</dbReference>
<keyword evidence="3" id="KW-1185">Reference proteome</keyword>
<dbReference type="SUPFAM" id="SSF141086">
    <property type="entry name" value="Agglutinin HPA-like"/>
    <property type="match status" value="3"/>
</dbReference>
<dbReference type="SUPFAM" id="SSF55486">
    <property type="entry name" value="Metalloproteases ('zincins'), catalytic domain"/>
    <property type="match status" value="1"/>
</dbReference>
<dbReference type="AlphaFoldDB" id="A0A9P4K0X9"/>
<organism evidence="2 3">
    <name type="scientific">Lojkania enalia</name>
    <dbReference type="NCBI Taxonomy" id="147567"/>
    <lineage>
        <taxon>Eukaryota</taxon>
        <taxon>Fungi</taxon>
        <taxon>Dikarya</taxon>
        <taxon>Ascomycota</taxon>
        <taxon>Pezizomycotina</taxon>
        <taxon>Dothideomycetes</taxon>
        <taxon>Pleosporomycetidae</taxon>
        <taxon>Pleosporales</taxon>
        <taxon>Pleosporales incertae sedis</taxon>
        <taxon>Lojkania</taxon>
    </lineage>
</organism>
<dbReference type="InterPro" id="IPR006026">
    <property type="entry name" value="Peptidase_Metallo"/>
</dbReference>
<name>A0A9P4K0X9_9PLEO</name>
<dbReference type="Gene3D" id="3.40.390.10">
    <property type="entry name" value="Collagenase (Catalytic Domain)"/>
    <property type="match status" value="1"/>
</dbReference>
<dbReference type="GO" id="GO:0008270">
    <property type="term" value="F:zinc ion binding"/>
    <property type="evidence" value="ECO:0007669"/>
    <property type="project" value="InterPro"/>
</dbReference>
<proteinExistence type="predicted"/>
<dbReference type="InterPro" id="IPR037221">
    <property type="entry name" value="H-type_lectin_dom_sf"/>
</dbReference>
<dbReference type="InterPro" id="IPR001506">
    <property type="entry name" value="Peptidase_M12A"/>
</dbReference>
<comment type="caution">
    <text evidence="2">The sequence shown here is derived from an EMBL/GenBank/DDBJ whole genome shotgun (WGS) entry which is preliminary data.</text>
</comment>
<feature type="domain" description="Peptidase metallopeptidase" evidence="1">
    <location>
        <begin position="36"/>
        <end position="173"/>
    </location>
</feature>
<evidence type="ECO:0000313" key="2">
    <source>
        <dbReference type="EMBL" id="KAF2260859.1"/>
    </source>
</evidence>
<dbReference type="InterPro" id="IPR019019">
    <property type="entry name" value="H-type_lectin_domain"/>
</dbReference>
<dbReference type="GO" id="GO:0030247">
    <property type="term" value="F:polysaccharide binding"/>
    <property type="evidence" value="ECO:0007669"/>
    <property type="project" value="TreeGrafter"/>
</dbReference>
<evidence type="ECO:0000259" key="1">
    <source>
        <dbReference type="SMART" id="SM00235"/>
    </source>
</evidence>
<dbReference type="Gene3D" id="2.60.40.2080">
    <property type="match status" value="3"/>
</dbReference>
<dbReference type="InterPro" id="IPR052487">
    <property type="entry name" value="Galactose-binding_lectin"/>
</dbReference>
<evidence type="ECO:0000313" key="3">
    <source>
        <dbReference type="Proteomes" id="UP000800093"/>
    </source>
</evidence>
<dbReference type="GO" id="GO:0009986">
    <property type="term" value="C:cell surface"/>
    <property type="evidence" value="ECO:0007669"/>
    <property type="project" value="TreeGrafter"/>
</dbReference>
<dbReference type="PANTHER" id="PTHR46938">
    <property type="entry name" value="DISCOIDIN-1 SUBUNIT A-RELATED-RELATED"/>
    <property type="match status" value="1"/>
</dbReference>
<dbReference type="GO" id="GO:0006508">
    <property type="term" value="P:proteolysis"/>
    <property type="evidence" value="ECO:0007669"/>
    <property type="project" value="InterPro"/>
</dbReference>
<dbReference type="Proteomes" id="UP000800093">
    <property type="component" value="Unassembled WGS sequence"/>
</dbReference>
<dbReference type="OrthoDB" id="291007at2759"/>
<dbReference type="GO" id="GO:0004222">
    <property type="term" value="F:metalloendopeptidase activity"/>
    <property type="evidence" value="ECO:0007669"/>
    <property type="project" value="InterPro"/>
</dbReference>
<accession>A0A9P4K0X9</accession>
<dbReference type="GO" id="GO:0098609">
    <property type="term" value="P:cell-cell adhesion"/>
    <property type="evidence" value="ECO:0007669"/>
    <property type="project" value="TreeGrafter"/>
</dbReference>
<dbReference type="InterPro" id="IPR024079">
    <property type="entry name" value="MetalloPept_cat_dom_sf"/>
</dbReference>
<dbReference type="CDD" id="cd04327">
    <property type="entry name" value="ZnMc_MMP_like_3"/>
    <property type="match status" value="1"/>
</dbReference>